<dbReference type="AlphaFoldDB" id="A0A9Q0AK18"/>
<comment type="caution">
    <text evidence="4">The sequence shown here is derived from an EMBL/GenBank/DDBJ whole genome shotgun (WGS) entry which is preliminary data.</text>
</comment>
<accession>A0A9Q0AK18</accession>
<organism evidence="4 5">
    <name type="scientific">Neoarthrinium moseri</name>
    <dbReference type="NCBI Taxonomy" id="1658444"/>
    <lineage>
        <taxon>Eukaryota</taxon>
        <taxon>Fungi</taxon>
        <taxon>Dikarya</taxon>
        <taxon>Ascomycota</taxon>
        <taxon>Pezizomycotina</taxon>
        <taxon>Sordariomycetes</taxon>
        <taxon>Xylariomycetidae</taxon>
        <taxon>Amphisphaeriales</taxon>
        <taxon>Apiosporaceae</taxon>
        <taxon>Neoarthrinium</taxon>
    </lineage>
</organism>
<feature type="transmembrane region" description="Helical" evidence="3">
    <location>
        <begin position="398"/>
        <end position="416"/>
    </location>
</feature>
<name>A0A9Q0AK18_9PEZI</name>
<keyword evidence="5" id="KW-1185">Reference proteome</keyword>
<dbReference type="EMBL" id="JAFIMR010000037">
    <property type="protein sequence ID" value="KAI1858243.1"/>
    <property type="molecule type" value="Genomic_DNA"/>
</dbReference>
<keyword evidence="3" id="KW-0472">Membrane</keyword>
<dbReference type="Gene3D" id="1.20.120.20">
    <property type="entry name" value="Apolipoprotein"/>
    <property type="match status" value="1"/>
</dbReference>
<keyword evidence="1" id="KW-0175">Coiled coil</keyword>
<reference evidence="4" key="1">
    <citation type="submission" date="2021-03" db="EMBL/GenBank/DDBJ databases">
        <title>Revisited historic fungal species revealed as producer of novel bioactive compounds through whole genome sequencing and comparative genomics.</title>
        <authorList>
            <person name="Vignolle G.A."/>
            <person name="Hochenegger N."/>
            <person name="Mach R.L."/>
            <person name="Mach-Aigner A.R."/>
            <person name="Javad Rahimi M."/>
            <person name="Salim K.A."/>
            <person name="Chan C.M."/>
            <person name="Lim L.B.L."/>
            <person name="Cai F."/>
            <person name="Druzhinina I.S."/>
            <person name="U'Ren J.M."/>
            <person name="Derntl C."/>
        </authorList>
    </citation>
    <scope>NUCLEOTIDE SEQUENCE</scope>
    <source>
        <strain evidence="4">TUCIM 5799</strain>
    </source>
</reference>
<keyword evidence="3" id="KW-0812">Transmembrane</keyword>
<evidence type="ECO:0000313" key="5">
    <source>
        <dbReference type="Proteomes" id="UP000829685"/>
    </source>
</evidence>
<gene>
    <name evidence="4" type="ORF">JX265_010911</name>
</gene>
<evidence type="ECO:0000256" key="2">
    <source>
        <dbReference type="SAM" id="MobiDB-lite"/>
    </source>
</evidence>
<proteinExistence type="predicted"/>
<feature type="region of interest" description="Disordered" evidence="2">
    <location>
        <begin position="187"/>
        <end position="211"/>
    </location>
</feature>
<dbReference type="Proteomes" id="UP000829685">
    <property type="component" value="Unassembled WGS sequence"/>
</dbReference>
<sequence length="460" mass="51646">MATNGKDGWALLEAINKTDLSTLRSLLNSMCQSSEECYNEAAKRLLVPKTVVSRYEKCITCKEVFDITGNGDDACKAHEGELVVDPEHFPDDDDIMGYSGIEVDPYTDWRREEWPDGFYWTCCDERLHGKFCIVQKHIPDTRPALAQITSDQTPGSNSMRAYCLVLITLIAVEVSAQPTEDSTVNVLKGPVSGHDDDLGGSSGSAPHEPLIYPDPSSIDKRGLDPRFDIGGVSIDLDSLSTQVYDKVKGEVGEAIDSAKEGLNEAIDAARKGLEEARDAAKKVLDDIKNAVEEVWEKIKAKVAELENQIMTAVHDWVWEYILWPLIKLLIIILVPFVLLFLWWALHLVAKPFVRELEISFEMQDIRDGAAADKGELPPRPRASSRGWAYYAVRSWERYGQGLICFACPWIGNWILWKSRNKMSKEVEKLRAEVNFLMKRQAQREVQARQKPIVGAAGAYL</sequence>
<evidence type="ECO:0000256" key="3">
    <source>
        <dbReference type="SAM" id="Phobius"/>
    </source>
</evidence>
<feature type="coiled-coil region" evidence="1">
    <location>
        <begin position="259"/>
        <end position="308"/>
    </location>
</feature>
<evidence type="ECO:0000313" key="4">
    <source>
        <dbReference type="EMBL" id="KAI1858243.1"/>
    </source>
</evidence>
<protein>
    <submittedName>
        <fullName evidence="4">Uncharacterized protein</fullName>
    </submittedName>
</protein>
<evidence type="ECO:0000256" key="1">
    <source>
        <dbReference type="SAM" id="Coils"/>
    </source>
</evidence>
<feature type="transmembrane region" description="Helical" evidence="3">
    <location>
        <begin position="320"/>
        <end position="345"/>
    </location>
</feature>
<keyword evidence="3" id="KW-1133">Transmembrane helix</keyword>